<feature type="domain" description="MsrB" evidence="4">
    <location>
        <begin position="48"/>
        <end position="169"/>
    </location>
</feature>
<dbReference type="SUPFAM" id="SSF51316">
    <property type="entry name" value="Mss4-like"/>
    <property type="match status" value="1"/>
</dbReference>
<reference evidence="5 6" key="1">
    <citation type="submission" date="2018-08" db="EMBL/GenBank/DDBJ databases">
        <title>Genomic Encyclopedia of Type Strains, Phase IV (KMG-IV): sequencing the most valuable type-strain genomes for metagenomic binning, comparative biology and taxonomic classification.</title>
        <authorList>
            <person name="Goeker M."/>
        </authorList>
    </citation>
    <scope>NUCLEOTIDE SEQUENCE [LARGE SCALE GENOMIC DNA]</scope>
    <source>
        <strain evidence="5 6">DSM 26022</strain>
    </source>
</reference>
<evidence type="ECO:0000259" key="4">
    <source>
        <dbReference type="PROSITE" id="PS51790"/>
    </source>
</evidence>
<protein>
    <recommendedName>
        <fullName evidence="1">peptide-methionine (R)-S-oxide reductase</fullName>
        <ecNumber evidence="1">1.8.4.12</ecNumber>
    </recommendedName>
</protein>
<evidence type="ECO:0000256" key="1">
    <source>
        <dbReference type="ARBA" id="ARBA00012499"/>
    </source>
</evidence>
<organism evidence="5 6">
    <name type="scientific">Paraperlucidibaca baekdonensis</name>
    <dbReference type="NCBI Taxonomy" id="748120"/>
    <lineage>
        <taxon>Bacteria</taxon>
        <taxon>Pseudomonadati</taxon>
        <taxon>Pseudomonadota</taxon>
        <taxon>Gammaproteobacteria</taxon>
        <taxon>Moraxellales</taxon>
        <taxon>Moraxellaceae</taxon>
        <taxon>Paraperlucidibaca</taxon>
    </lineage>
</organism>
<dbReference type="GO" id="GO:0033743">
    <property type="term" value="F:peptide-methionine (R)-S-oxide reductase activity"/>
    <property type="evidence" value="ECO:0007669"/>
    <property type="project" value="UniProtKB-EC"/>
</dbReference>
<dbReference type="InterPro" id="IPR028427">
    <property type="entry name" value="Met_Sox_Rdtase_MsrB"/>
</dbReference>
<dbReference type="GO" id="GO:0005737">
    <property type="term" value="C:cytoplasm"/>
    <property type="evidence" value="ECO:0007669"/>
    <property type="project" value="TreeGrafter"/>
</dbReference>
<keyword evidence="2" id="KW-0560">Oxidoreductase</keyword>
<dbReference type="EC" id="1.8.4.12" evidence="1"/>
<dbReference type="PANTHER" id="PTHR10173:SF57">
    <property type="entry name" value="PEPTIDE-METHIONINE (R)-S-OXIDE REDUCTASE"/>
    <property type="match status" value="1"/>
</dbReference>
<gene>
    <name evidence="5" type="ORF">DFR26_1609</name>
</gene>
<comment type="catalytic activity">
    <reaction evidence="3">
        <text>L-methionyl-[protein] + [thioredoxin]-disulfide + H2O = L-methionyl-(R)-S-oxide-[protein] + [thioredoxin]-dithiol</text>
        <dbReference type="Rhea" id="RHEA:24164"/>
        <dbReference type="Rhea" id="RHEA-COMP:10698"/>
        <dbReference type="Rhea" id="RHEA-COMP:10700"/>
        <dbReference type="Rhea" id="RHEA-COMP:12313"/>
        <dbReference type="Rhea" id="RHEA-COMP:12314"/>
        <dbReference type="ChEBI" id="CHEBI:15377"/>
        <dbReference type="ChEBI" id="CHEBI:16044"/>
        <dbReference type="ChEBI" id="CHEBI:29950"/>
        <dbReference type="ChEBI" id="CHEBI:45764"/>
        <dbReference type="ChEBI" id="CHEBI:50058"/>
        <dbReference type="EC" id="1.8.4.12"/>
    </reaction>
</comment>
<dbReference type="InterPro" id="IPR011057">
    <property type="entry name" value="Mss4-like_sf"/>
</dbReference>
<dbReference type="Pfam" id="PF01641">
    <property type="entry name" value="SelR"/>
    <property type="match status" value="1"/>
</dbReference>
<dbReference type="Gene3D" id="2.170.150.20">
    <property type="entry name" value="Peptide methionine sulfoxide reductase"/>
    <property type="match status" value="1"/>
</dbReference>
<accession>A0A3E0H3R9</accession>
<comment type="caution">
    <text evidence="5">The sequence shown here is derived from an EMBL/GenBank/DDBJ whole genome shotgun (WGS) entry which is preliminary data.</text>
</comment>
<dbReference type="Proteomes" id="UP000256774">
    <property type="component" value="Unassembled WGS sequence"/>
</dbReference>
<keyword evidence="6" id="KW-1185">Reference proteome</keyword>
<dbReference type="NCBIfam" id="TIGR00357">
    <property type="entry name" value="peptide-methionine (R)-S-oxide reductase MsrB"/>
    <property type="match status" value="1"/>
</dbReference>
<evidence type="ECO:0000313" key="5">
    <source>
        <dbReference type="EMBL" id="REH37825.1"/>
    </source>
</evidence>
<evidence type="ECO:0000256" key="2">
    <source>
        <dbReference type="ARBA" id="ARBA00023002"/>
    </source>
</evidence>
<name>A0A3E0H3R9_9GAMM</name>
<dbReference type="PROSITE" id="PS51318">
    <property type="entry name" value="TAT"/>
    <property type="match status" value="1"/>
</dbReference>
<dbReference type="InterPro" id="IPR002579">
    <property type="entry name" value="Met_Sox_Rdtase_MsrB_dom"/>
</dbReference>
<dbReference type="RefSeq" id="WP_116208431.1">
    <property type="nucleotide sequence ID" value="NZ_QUNR01000003.1"/>
</dbReference>
<dbReference type="AlphaFoldDB" id="A0A3E0H3R9"/>
<evidence type="ECO:0000256" key="3">
    <source>
        <dbReference type="ARBA" id="ARBA00048488"/>
    </source>
</evidence>
<dbReference type="InterPro" id="IPR006311">
    <property type="entry name" value="TAT_signal"/>
</dbReference>
<sequence length="178" mass="19168">MNRRDALKTTFLGSAVVAAGVWLGKPLAHAAGLFHDDSKALGRLAKPASFWRGKVSDKAWAVLFEENTERPGSSPLNDNKAAGTYVCAACYQPIFKSADKFNSGTGWPSFFDVLPASIGTKEDRSLFMLRTEYHCSRCGGHQGHVFEDGPAPTGLRYCNNGLALKFIDAGSALPTLRG</sequence>
<evidence type="ECO:0000313" key="6">
    <source>
        <dbReference type="Proteomes" id="UP000256774"/>
    </source>
</evidence>
<proteinExistence type="predicted"/>
<dbReference type="PANTHER" id="PTHR10173">
    <property type="entry name" value="METHIONINE SULFOXIDE REDUCTASE"/>
    <property type="match status" value="1"/>
</dbReference>
<dbReference type="EMBL" id="QUNR01000003">
    <property type="protein sequence ID" value="REH37825.1"/>
    <property type="molecule type" value="Genomic_DNA"/>
</dbReference>
<dbReference type="OrthoDB" id="9785497at2"/>
<dbReference type="GO" id="GO:0006979">
    <property type="term" value="P:response to oxidative stress"/>
    <property type="evidence" value="ECO:0007669"/>
    <property type="project" value="InterPro"/>
</dbReference>
<dbReference type="GO" id="GO:0030091">
    <property type="term" value="P:protein repair"/>
    <property type="evidence" value="ECO:0007669"/>
    <property type="project" value="InterPro"/>
</dbReference>
<dbReference type="PROSITE" id="PS51790">
    <property type="entry name" value="MSRB"/>
    <property type="match status" value="1"/>
</dbReference>